<feature type="domain" description="Fibrinogen C-terminal" evidence="2">
    <location>
        <begin position="221"/>
        <end position="391"/>
    </location>
</feature>
<keyword evidence="1" id="KW-0472">Membrane</keyword>
<keyword evidence="1" id="KW-0812">Transmembrane</keyword>
<dbReference type="Proteomes" id="UP000887574">
    <property type="component" value="Unplaced"/>
</dbReference>
<reference evidence="4" key="1">
    <citation type="submission" date="2022-11" db="UniProtKB">
        <authorList>
            <consortium name="WormBaseParasite"/>
        </authorList>
    </citation>
    <scope>IDENTIFICATION</scope>
</reference>
<keyword evidence="1" id="KW-1133">Transmembrane helix</keyword>
<evidence type="ECO:0000313" key="3">
    <source>
        <dbReference type="Proteomes" id="UP000887574"/>
    </source>
</evidence>
<dbReference type="WBParaSite" id="jg11659">
    <property type="protein sequence ID" value="jg11659"/>
    <property type="gene ID" value="jg11659"/>
</dbReference>
<dbReference type="InterPro" id="IPR002181">
    <property type="entry name" value="Fibrinogen_a/b/g_C_dom"/>
</dbReference>
<evidence type="ECO:0000259" key="2">
    <source>
        <dbReference type="SMART" id="SM00186"/>
    </source>
</evidence>
<evidence type="ECO:0000256" key="1">
    <source>
        <dbReference type="SAM" id="Phobius"/>
    </source>
</evidence>
<proteinExistence type="predicted"/>
<keyword evidence="3" id="KW-1185">Reference proteome</keyword>
<name>A0A915CQT9_9BILA</name>
<sequence>MPQYNSRKKQFDPNELDPCIAAEVRFKKQYFTMNEAKCVLCFVVFLLSVLLLAAGIMMIFQGSESSSDFDAQQNIDIDPSSQLVDLPTDYNEKEEYETEENIIEQNPVSNRRETKGPPLLLGGRIHTSPIKQSDIKITPNKLQESSEFDSYLKFTTSSPLLSNELKEDHPWKESIKKITTTSKTSATYSISGDKMPDLVPVFKSNEISAHQQSFDHINTSKIVQTCEQYQLQGYSTSDYAWTVLQRRIGNSPPSGMPLSKNMHTGSEVHLSATGLALKHFTPIGEGEHGFWWVTGTLPSLANKPSADIFTQMSNNQPFTTVDKDNDSHLQRNGASFRHKGAWWHKDSTLVSLNGNYGSSSNVAEGQSFFWANSKGSAYNIKPIVSMIMFRIKS</sequence>
<dbReference type="Gene3D" id="3.90.215.10">
    <property type="entry name" value="Gamma Fibrinogen, chain A, domain 1"/>
    <property type="match status" value="1"/>
</dbReference>
<organism evidence="3 4">
    <name type="scientific">Ditylenchus dipsaci</name>
    <dbReference type="NCBI Taxonomy" id="166011"/>
    <lineage>
        <taxon>Eukaryota</taxon>
        <taxon>Metazoa</taxon>
        <taxon>Ecdysozoa</taxon>
        <taxon>Nematoda</taxon>
        <taxon>Chromadorea</taxon>
        <taxon>Rhabditida</taxon>
        <taxon>Tylenchina</taxon>
        <taxon>Tylenchomorpha</taxon>
        <taxon>Sphaerularioidea</taxon>
        <taxon>Anguinidae</taxon>
        <taxon>Anguininae</taxon>
        <taxon>Ditylenchus</taxon>
    </lineage>
</organism>
<dbReference type="SUPFAM" id="SSF56496">
    <property type="entry name" value="Fibrinogen C-terminal domain-like"/>
    <property type="match status" value="1"/>
</dbReference>
<accession>A0A915CQT9</accession>
<dbReference type="Pfam" id="PF00147">
    <property type="entry name" value="Fibrinogen_C"/>
    <property type="match status" value="1"/>
</dbReference>
<dbReference type="AlphaFoldDB" id="A0A915CQT9"/>
<dbReference type="InterPro" id="IPR036056">
    <property type="entry name" value="Fibrinogen-like_C"/>
</dbReference>
<evidence type="ECO:0000313" key="4">
    <source>
        <dbReference type="WBParaSite" id="jg11659"/>
    </source>
</evidence>
<feature type="transmembrane region" description="Helical" evidence="1">
    <location>
        <begin position="38"/>
        <end position="60"/>
    </location>
</feature>
<protein>
    <submittedName>
        <fullName evidence="4">Fibrinogen C-terminal domain-containing protein</fullName>
    </submittedName>
</protein>
<dbReference type="SMART" id="SM00186">
    <property type="entry name" value="FBG"/>
    <property type="match status" value="1"/>
</dbReference>
<dbReference type="InterPro" id="IPR014716">
    <property type="entry name" value="Fibrinogen_a/b/g_C_1"/>
</dbReference>